<dbReference type="SUPFAM" id="SSF53850">
    <property type="entry name" value="Periplasmic binding protein-like II"/>
    <property type="match status" value="1"/>
</dbReference>
<dbReference type="OrthoDB" id="3239593at2"/>
<dbReference type="EMBL" id="PGFH01000001">
    <property type="protein sequence ID" value="PJJ81185.1"/>
    <property type="molecule type" value="Genomic_DNA"/>
</dbReference>
<accession>A0A2M9D645</accession>
<dbReference type="NCBIfam" id="NF008633">
    <property type="entry name" value="PRK11622.1"/>
    <property type="match status" value="1"/>
</dbReference>
<reference evidence="2 3" key="1">
    <citation type="submission" date="2017-11" db="EMBL/GenBank/DDBJ databases">
        <title>Genomic Encyclopedia of Archaeal and Bacterial Type Strains, Phase II (KMG-II): From Individual Species to Whole Genera.</title>
        <authorList>
            <person name="Goeker M."/>
        </authorList>
    </citation>
    <scope>NUCLEOTIDE SEQUENCE [LARGE SCALE GENOMIC DNA]</scope>
    <source>
        <strain evidence="2 3">DSM 16400</strain>
    </source>
</reference>
<proteinExistence type="predicted"/>
<evidence type="ECO:0000313" key="2">
    <source>
        <dbReference type="EMBL" id="PJJ81185.1"/>
    </source>
</evidence>
<name>A0A2M9D645_9MICO</name>
<dbReference type="Gene3D" id="3.40.190.10">
    <property type="entry name" value="Periplasmic binding protein-like II"/>
    <property type="match status" value="2"/>
</dbReference>
<dbReference type="PIRSF" id="PIRSF029172">
    <property type="entry name" value="UCP029172_ABC_sbc_YnjB"/>
    <property type="match status" value="1"/>
</dbReference>
<organism evidence="2 3">
    <name type="scientific">Salinibacterium amurskyense</name>
    <dbReference type="NCBI Taxonomy" id="205941"/>
    <lineage>
        <taxon>Bacteria</taxon>
        <taxon>Bacillati</taxon>
        <taxon>Actinomycetota</taxon>
        <taxon>Actinomycetes</taxon>
        <taxon>Micrococcales</taxon>
        <taxon>Microbacteriaceae</taxon>
        <taxon>Salinibacterium</taxon>
    </lineage>
</organism>
<dbReference type="InterPro" id="IPR027020">
    <property type="entry name" value="YnjB"/>
</dbReference>
<comment type="caution">
    <text evidence="2">The sequence shown here is derived from an EMBL/GenBank/DDBJ whole genome shotgun (WGS) entry which is preliminary data.</text>
</comment>
<sequence length="426" mass="45846">MPLRNLFRRPTATTVRRRILPVLATAAVTALALTACSAPTNAPRGPEFFDWSDVQVAADGQTVKLWMWGGDDQGNAYVDDVLAPAAAAQGVTLERVPIADTKDALNRVFTELQAGRNTDGAVDLVWINGDNFRTGKQADAWFCEWTDLLPNMTAVSATDPLLTEDFGTSVDGCEAPWHKAQFSFVYNSANVENPPTTIEGILDWAEANPGRFTYPAAPDFTGSAFLRSVLYSESGGYENVPSTFSDEAFDELSPALFDRLEALAPSLWREGSTYPTTSEQLTKLFADGEIDMMMTYGPATLTALVENGTLPDTTRVLTVEDGTLGNASFFGIPSNSGNIAGAMVVANEALSVTQQVAKADPAVWGQFTVLDLDALSAADRELFDALPQSPVVPSFDVLSRNANPELSAEWVPALDDAWRTRIAAGQ</sequence>
<protein>
    <submittedName>
        <fullName evidence="2">Putative spermidine/putrescine transport system substrate-binding protein</fullName>
    </submittedName>
</protein>
<dbReference type="Proteomes" id="UP000231742">
    <property type="component" value="Unassembled WGS sequence"/>
</dbReference>
<evidence type="ECO:0000313" key="3">
    <source>
        <dbReference type="Proteomes" id="UP000231742"/>
    </source>
</evidence>
<dbReference type="Pfam" id="PF13416">
    <property type="entry name" value="SBP_bac_8"/>
    <property type="match status" value="1"/>
</dbReference>
<dbReference type="PANTHER" id="PTHR42779:SF1">
    <property type="entry name" value="PROTEIN YNJB"/>
    <property type="match status" value="1"/>
</dbReference>
<dbReference type="AlphaFoldDB" id="A0A2M9D645"/>
<gene>
    <name evidence="2" type="ORF">CLV85_0356</name>
</gene>
<dbReference type="RefSeq" id="WP_100387894.1">
    <property type="nucleotide sequence ID" value="NZ_BMZU01000001.1"/>
</dbReference>
<keyword evidence="3" id="KW-1185">Reference proteome</keyword>
<keyword evidence="1" id="KW-0732">Signal</keyword>
<evidence type="ECO:0000256" key="1">
    <source>
        <dbReference type="SAM" id="SignalP"/>
    </source>
</evidence>
<feature type="chain" id="PRO_5038982141" evidence="1">
    <location>
        <begin position="38"/>
        <end position="426"/>
    </location>
</feature>
<dbReference type="PANTHER" id="PTHR42779">
    <property type="entry name" value="PROTEIN YNJB"/>
    <property type="match status" value="1"/>
</dbReference>
<dbReference type="InterPro" id="IPR006059">
    <property type="entry name" value="SBP"/>
</dbReference>
<feature type="signal peptide" evidence="1">
    <location>
        <begin position="1"/>
        <end position="37"/>
    </location>
</feature>